<sequence length="56" mass="6069">MKTLSNKEVSQVTGGIWVGAIVLLYEELFTAAIKEMFEGGMQALGELENRGPGTRP</sequence>
<dbReference type="AlphaFoldDB" id="A0A6N8FDI2"/>
<dbReference type="Proteomes" id="UP000439994">
    <property type="component" value="Unassembled WGS sequence"/>
</dbReference>
<comment type="caution">
    <text evidence="1">The sequence shown here is derived from an EMBL/GenBank/DDBJ whole genome shotgun (WGS) entry which is preliminary data.</text>
</comment>
<keyword evidence="2" id="KW-1185">Reference proteome</keyword>
<evidence type="ECO:0000313" key="2">
    <source>
        <dbReference type="Proteomes" id="UP000439994"/>
    </source>
</evidence>
<name>A0A6N8FDI2_9GAMM</name>
<organism evidence="1 2">
    <name type="scientific">Psychrosphaera haliotis</name>
    <dbReference type="NCBI Taxonomy" id="555083"/>
    <lineage>
        <taxon>Bacteria</taxon>
        <taxon>Pseudomonadati</taxon>
        <taxon>Pseudomonadota</taxon>
        <taxon>Gammaproteobacteria</taxon>
        <taxon>Alteromonadales</taxon>
        <taxon>Pseudoalteromonadaceae</taxon>
        <taxon>Psychrosphaera</taxon>
    </lineage>
</organism>
<gene>
    <name evidence="1" type="ORF">GNP35_09930</name>
</gene>
<accession>A0A6N8FDI2</accession>
<dbReference type="EMBL" id="WOCD01000003">
    <property type="protein sequence ID" value="MUH72782.1"/>
    <property type="molecule type" value="Genomic_DNA"/>
</dbReference>
<protein>
    <submittedName>
        <fullName evidence="1">Uncharacterized protein</fullName>
    </submittedName>
</protein>
<proteinExistence type="predicted"/>
<dbReference type="RefSeq" id="WP_155695933.1">
    <property type="nucleotide sequence ID" value="NZ_WOCD01000003.1"/>
</dbReference>
<evidence type="ECO:0000313" key="1">
    <source>
        <dbReference type="EMBL" id="MUH72782.1"/>
    </source>
</evidence>
<reference evidence="1 2" key="1">
    <citation type="submission" date="2019-11" db="EMBL/GenBank/DDBJ databases">
        <title>P. haliotis isolates from Z. marina roots.</title>
        <authorList>
            <person name="Cohen M."/>
            <person name="Jospin G."/>
            <person name="Eisen J.A."/>
            <person name="Coil D.A."/>
        </authorList>
    </citation>
    <scope>NUCLEOTIDE SEQUENCE [LARGE SCALE GENOMIC DNA]</scope>
    <source>
        <strain evidence="1 2">UCD-MCMsp1aY</strain>
    </source>
</reference>